<dbReference type="Pfam" id="PF10114">
    <property type="entry name" value="PocR"/>
    <property type="match status" value="1"/>
</dbReference>
<dbReference type="InterPro" id="IPR018771">
    <property type="entry name" value="PocR_dom"/>
</dbReference>
<dbReference type="PANTHER" id="PTHR43280">
    <property type="entry name" value="ARAC-FAMILY TRANSCRIPTIONAL REGULATOR"/>
    <property type="match status" value="1"/>
</dbReference>
<organism evidence="3 4">
    <name type="scientific">Faecalicatena faecalis</name>
    <dbReference type="NCBI Taxonomy" id="2726362"/>
    <lineage>
        <taxon>Bacteria</taxon>
        <taxon>Bacillati</taxon>
        <taxon>Bacillota</taxon>
        <taxon>Clostridia</taxon>
        <taxon>Lachnospirales</taxon>
        <taxon>Lachnospiraceae</taxon>
        <taxon>Faecalicatena</taxon>
    </lineage>
</organism>
<evidence type="ECO:0000313" key="3">
    <source>
        <dbReference type="EMBL" id="MBU3874945.1"/>
    </source>
</evidence>
<dbReference type="Proteomes" id="UP000723714">
    <property type="component" value="Unassembled WGS sequence"/>
</dbReference>
<dbReference type="EMBL" id="JABACJ020000002">
    <property type="protein sequence ID" value="MBU3874945.1"/>
    <property type="molecule type" value="Genomic_DNA"/>
</dbReference>
<proteinExistence type="predicted"/>
<dbReference type="SMART" id="SM00342">
    <property type="entry name" value="HTH_ARAC"/>
    <property type="match status" value="1"/>
</dbReference>
<gene>
    <name evidence="3" type="ORF">HGO97_003845</name>
</gene>
<dbReference type="Pfam" id="PF12833">
    <property type="entry name" value="HTH_18"/>
    <property type="match status" value="1"/>
</dbReference>
<comment type="caution">
    <text evidence="3">The sequence shown here is derived from an EMBL/GenBank/DDBJ whole genome shotgun (WGS) entry which is preliminary data.</text>
</comment>
<keyword evidence="1" id="KW-0238">DNA-binding</keyword>
<protein>
    <submittedName>
        <fullName evidence="3">PocR ligand-binding domain-containing protein</fullName>
    </submittedName>
</protein>
<evidence type="ECO:0000256" key="1">
    <source>
        <dbReference type="ARBA" id="ARBA00023125"/>
    </source>
</evidence>
<evidence type="ECO:0000259" key="2">
    <source>
        <dbReference type="PROSITE" id="PS01124"/>
    </source>
</evidence>
<dbReference type="PROSITE" id="PS01124">
    <property type="entry name" value="HTH_ARAC_FAMILY_2"/>
    <property type="match status" value="1"/>
</dbReference>
<accession>A0ABS6D0R7</accession>
<name>A0ABS6D0R7_9FIRM</name>
<reference evidence="3 4" key="1">
    <citation type="submission" date="2021-06" db="EMBL/GenBank/DDBJ databases">
        <title>Faecalicatena sp. nov. isolated from porcine feces.</title>
        <authorList>
            <person name="Oh B.S."/>
            <person name="Lee J.H."/>
        </authorList>
    </citation>
    <scope>NUCLEOTIDE SEQUENCE [LARGE SCALE GENOMIC DNA]</scope>
    <source>
        <strain evidence="3 4">AGMB00832</strain>
    </source>
</reference>
<evidence type="ECO:0000313" key="4">
    <source>
        <dbReference type="Proteomes" id="UP000723714"/>
    </source>
</evidence>
<sequence length="279" mass="32511">MTLNLELESLENIIKDFYNVTHIRSSIYDGNYSKILSYPKEHSPICSIMHSNEKTRHFCSQSNQNAFEQCKKEKKVIIYTCHMGLSEVAAPLWDNDIIIGYIVFGQIIRSPAETSLTESIQKKCQEYGIDIQNIPELVSQIDLRTEKEILSIAHLMEACTCYIMYREIMRLNRGSFIMKLDEYINNHLHDKITASALCQEFYMSRTKLYDTLNDTVHMSIGRYVKRKRIDRAKQLLADTDMTILEIVEQTGFNNYNYFCQVFKKEVGMTANQYRSQAAN</sequence>
<dbReference type="PANTHER" id="PTHR43280:SF10">
    <property type="entry name" value="REGULATORY PROTEIN POCR"/>
    <property type="match status" value="1"/>
</dbReference>
<feature type="domain" description="HTH araC/xylS-type" evidence="2">
    <location>
        <begin position="178"/>
        <end position="276"/>
    </location>
</feature>
<keyword evidence="4" id="KW-1185">Reference proteome</keyword>
<dbReference type="RefSeq" id="WP_216239617.1">
    <property type="nucleotide sequence ID" value="NZ_JABACJ020000002.1"/>
</dbReference>
<dbReference type="InterPro" id="IPR018060">
    <property type="entry name" value="HTH_AraC"/>
</dbReference>